<dbReference type="OrthoDB" id="3206024at2"/>
<name>A0A6P2BY59_9ACTN</name>
<dbReference type="SUPFAM" id="SSF51679">
    <property type="entry name" value="Bacterial luciferase-like"/>
    <property type="match status" value="1"/>
</dbReference>
<comment type="caution">
    <text evidence="2">The sequence shown here is derived from an EMBL/GenBank/DDBJ whole genome shotgun (WGS) entry which is preliminary data.</text>
</comment>
<gene>
    <name evidence="2" type="ORF">EAS64_25125</name>
</gene>
<evidence type="ECO:0000259" key="1">
    <source>
        <dbReference type="Pfam" id="PF00296"/>
    </source>
</evidence>
<dbReference type="AlphaFoldDB" id="A0A6P2BY59"/>
<dbReference type="NCBIfam" id="TIGR03619">
    <property type="entry name" value="F420_Rv2161c"/>
    <property type="match status" value="1"/>
</dbReference>
<evidence type="ECO:0000313" key="3">
    <source>
        <dbReference type="Proteomes" id="UP000460272"/>
    </source>
</evidence>
<dbReference type="InterPro" id="IPR011251">
    <property type="entry name" value="Luciferase-like_dom"/>
</dbReference>
<accession>A0A6P2BY59</accession>
<dbReference type="InterPro" id="IPR051260">
    <property type="entry name" value="Diverse_substr_monoxygenases"/>
</dbReference>
<dbReference type="Gene3D" id="3.20.20.30">
    <property type="entry name" value="Luciferase-like domain"/>
    <property type="match status" value="1"/>
</dbReference>
<dbReference type="EMBL" id="RPFW01000005">
    <property type="protein sequence ID" value="TVZ02123.1"/>
    <property type="molecule type" value="Genomic_DNA"/>
</dbReference>
<dbReference type="RefSeq" id="WP_145856832.1">
    <property type="nucleotide sequence ID" value="NZ_RPFW01000005.1"/>
</dbReference>
<protein>
    <submittedName>
        <fullName evidence="2">LLM class F420-dependent oxidoreductase</fullName>
    </submittedName>
</protein>
<dbReference type="InterPro" id="IPR019921">
    <property type="entry name" value="Lucif-like_OxRdtase_Rv2161c"/>
</dbReference>
<proteinExistence type="predicted"/>
<organism evidence="2 3">
    <name type="scientific">Trebonia kvetii</name>
    <dbReference type="NCBI Taxonomy" id="2480626"/>
    <lineage>
        <taxon>Bacteria</taxon>
        <taxon>Bacillati</taxon>
        <taxon>Actinomycetota</taxon>
        <taxon>Actinomycetes</taxon>
        <taxon>Streptosporangiales</taxon>
        <taxon>Treboniaceae</taxon>
        <taxon>Trebonia</taxon>
    </lineage>
</organism>
<dbReference type="InterPro" id="IPR036661">
    <property type="entry name" value="Luciferase-like_sf"/>
</dbReference>
<reference evidence="2 3" key="1">
    <citation type="submission" date="2018-11" db="EMBL/GenBank/DDBJ databases">
        <title>Trebonia kvetii gen.nov., sp.nov., a novel acidophilic actinobacterium, and proposal of the new actinobacterial family Treboniaceae fam. nov.</title>
        <authorList>
            <person name="Rapoport D."/>
            <person name="Sagova-Mareckova M."/>
            <person name="Sedlacek I."/>
            <person name="Provaznik J."/>
            <person name="Kralova S."/>
            <person name="Pavlinic D."/>
            <person name="Benes V."/>
            <person name="Kopecky J."/>
        </authorList>
    </citation>
    <scope>NUCLEOTIDE SEQUENCE [LARGE SCALE GENOMIC DNA]</scope>
    <source>
        <strain evidence="2 3">15Tr583</strain>
    </source>
</reference>
<evidence type="ECO:0000313" key="2">
    <source>
        <dbReference type="EMBL" id="TVZ02123.1"/>
    </source>
</evidence>
<feature type="domain" description="Luciferase-like" evidence="1">
    <location>
        <begin position="15"/>
        <end position="247"/>
    </location>
</feature>
<dbReference type="GO" id="GO:0016705">
    <property type="term" value="F:oxidoreductase activity, acting on paired donors, with incorporation or reduction of molecular oxygen"/>
    <property type="evidence" value="ECO:0007669"/>
    <property type="project" value="InterPro"/>
</dbReference>
<dbReference type="Pfam" id="PF00296">
    <property type="entry name" value="Bac_luciferase"/>
    <property type="match status" value="1"/>
</dbReference>
<dbReference type="Proteomes" id="UP000460272">
    <property type="component" value="Unassembled WGS sequence"/>
</dbReference>
<keyword evidence="3" id="KW-1185">Reference proteome</keyword>
<dbReference type="PANTHER" id="PTHR30011:SF32">
    <property type="entry name" value="CONSERVED PROTEIN"/>
    <property type="match status" value="1"/>
</dbReference>
<dbReference type="PANTHER" id="PTHR30011">
    <property type="entry name" value="ALKANESULFONATE MONOOXYGENASE-RELATED"/>
    <property type="match status" value="1"/>
</dbReference>
<sequence>MKYAVLAPVGANVTADPQWITEFARHVEACGFESIVAVDHPVVIADYKSRYPYDPSGRFELAEDCDIPDPIDLLAFIAARTNVLGLATGVLILPHHHPVILAKRVATLDRLSGGRVRLCVGVGWMSEETEACGIDFASRGRRADESIDAMRALWAGSAPGGGTHKGEFFAFAGALSFPKPARASGVPVHIGGHSPAAARRAGLRGDGFQPLGLPKADLMNRIALMRSTAERAGRDPGLLEITLGHHVGRITGSRAADLAELGAHRILLSPTPTADLERVKDEMSACAERLGIAPLTRMANRA</sequence>